<sequence length="89" mass="9958">MDILLIYFVAVNGMAFCLMGVDKARAKKGAWRIPERNLILSALFGGAPGLYLGMYLFRHKTMHPLFRIGIPVLILLYVLAGGGWMLDIF</sequence>
<evidence type="ECO:0000256" key="1">
    <source>
        <dbReference type="SAM" id="Phobius"/>
    </source>
</evidence>
<dbReference type="InterPro" id="IPR012156">
    <property type="entry name" value="Cold_shock_CspA"/>
</dbReference>
<dbReference type="Proteomes" id="UP000199387">
    <property type="component" value="Unassembled WGS sequence"/>
</dbReference>
<feature type="transmembrane region" description="Helical" evidence="1">
    <location>
        <begin position="38"/>
        <end position="56"/>
    </location>
</feature>
<keyword evidence="1" id="KW-0472">Membrane</keyword>
<proteinExistence type="predicted"/>
<evidence type="ECO:0000313" key="3">
    <source>
        <dbReference type="Proteomes" id="UP000199387"/>
    </source>
</evidence>
<protein>
    <submittedName>
        <fullName evidence="2">Uncharacterized membrane protein YsdA, DUF1294 family</fullName>
    </submittedName>
</protein>
<accession>A0A1G6HNG9</accession>
<evidence type="ECO:0000313" key="2">
    <source>
        <dbReference type="EMBL" id="SDB95744.1"/>
    </source>
</evidence>
<dbReference type="STRING" id="1236220.SAMN04488112_101108"/>
<reference evidence="2 3" key="1">
    <citation type="submission" date="2016-10" db="EMBL/GenBank/DDBJ databases">
        <authorList>
            <person name="de Groot N.N."/>
        </authorList>
    </citation>
    <scope>NUCLEOTIDE SEQUENCE [LARGE SCALE GENOMIC DNA]</scope>
    <source>
        <strain evidence="2 3">DSM 45514</strain>
    </source>
</reference>
<gene>
    <name evidence="2" type="ORF">SAMN04488112_101108</name>
</gene>
<keyword evidence="1" id="KW-1133">Transmembrane helix</keyword>
<dbReference type="EMBL" id="FMZA01000001">
    <property type="protein sequence ID" value="SDB95744.1"/>
    <property type="molecule type" value="Genomic_DNA"/>
</dbReference>
<dbReference type="Pfam" id="PF06961">
    <property type="entry name" value="DUF1294"/>
    <property type="match status" value="1"/>
</dbReference>
<name>A0A1G6HNG9_9BACL</name>
<keyword evidence="3" id="KW-1185">Reference proteome</keyword>
<feature type="transmembrane region" description="Helical" evidence="1">
    <location>
        <begin position="68"/>
        <end position="86"/>
    </location>
</feature>
<dbReference type="InterPro" id="IPR010718">
    <property type="entry name" value="DUF1294"/>
</dbReference>
<dbReference type="PIRSF" id="PIRSF002599">
    <property type="entry name" value="Cold_shock_A"/>
    <property type="match status" value="1"/>
</dbReference>
<organism evidence="2 3">
    <name type="scientific">Melghirimyces thermohalophilus</name>
    <dbReference type="NCBI Taxonomy" id="1236220"/>
    <lineage>
        <taxon>Bacteria</taxon>
        <taxon>Bacillati</taxon>
        <taxon>Bacillota</taxon>
        <taxon>Bacilli</taxon>
        <taxon>Bacillales</taxon>
        <taxon>Thermoactinomycetaceae</taxon>
        <taxon>Melghirimyces</taxon>
    </lineage>
</organism>
<keyword evidence="1" id="KW-0812">Transmembrane</keyword>
<dbReference type="AlphaFoldDB" id="A0A1G6HNG9"/>
<dbReference type="GO" id="GO:0003676">
    <property type="term" value="F:nucleic acid binding"/>
    <property type="evidence" value="ECO:0007669"/>
    <property type="project" value="InterPro"/>
</dbReference>
<feature type="transmembrane region" description="Helical" evidence="1">
    <location>
        <begin position="6"/>
        <end position="26"/>
    </location>
</feature>